<dbReference type="AlphaFoldDB" id="C6XJ72"/>
<accession>C6XJ72</accession>
<evidence type="ECO:0000256" key="2">
    <source>
        <dbReference type="ARBA" id="ARBA00005811"/>
    </source>
</evidence>
<dbReference type="GO" id="GO:0022857">
    <property type="term" value="F:transmembrane transporter activity"/>
    <property type="evidence" value="ECO:0007669"/>
    <property type="project" value="InterPro"/>
</dbReference>
<proteinExistence type="inferred from homology"/>
<gene>
    <name evidence="9" type="ordered locus">Hbal_1478</name>
</gene>
<keyword evidence="6 8" id="KW-0472">Membrane</keyword>
<protein>
    <submittedName>
        <fullName evidence="9">Biopolymer transport protein ExbD/TolR</fullName>
    </submittedName>
</protein>
<dbReference type="InterPro" id="IPR003400">
    <property type="entry name" value="ExbD"/>
</dbReference>
<keyword evidence="5 8" id="KW-1133">Transmembrane helix</keyword>
<dbReference type="eggNOG" id="ENOG50335R1">
    <property type="taxonomic scope" value="Bacteria"/>
</dbReference>
<sequence length="128" mass="14234">MALKRAYVRKRTSITSLIDVIFLLLLFFMLASTFTKFSEIEISSGSQSTSSVQNEDIIRLNIGAQKVTLNTSEQSDDLAYKHIRALKAKGRTLIAISVNEDVSTQRLTTVLTQLNGIDGLQINVMEPQ</sequence>
<organism evidence="9 10">
    <name type="scientific">Hirschia baltica (strain ATCC 49814 / DSM 5838 / IFAM 1418)</name>
    <dbReference type="NCBI Taxonomy" id="582402"/>
    <lineage>
        <taxon>Bacteria</taxon>
        <taxon>Pseudomonadati</taxon>
        <taxon>Pseudomonadota</taxon>
        <taxon>Alphaproteobacteria</taxon>
        <taxon>Hyphomonadales</taxon>
        <taxon>Hyphomonadaceae</taxon>
        <taxon>Hirschia</taxon>
    </lineage>
</organism>
<name>C6XJ72_HIRBI</name>
<dbReference type="EMBL" id="CP001678">
    <property type="protein sequence ID" value="ACT59167.1"/>
    <property type="molecule type" value="Genomic_DNA"/>
</dbReference>
<evidence type="ECO:0000256" key="1">
    <source>
        <dbReference type="ARBA" id="ARBA00004162"/>
    </source>
</evidence>
<keyword evidence="7" id="KW-0653">Protein transport</keyword>
<dbReference type="KEGG" id="hba:Hbal_1478"/>
<dbReference type="RefSeq" id="WP_015827317.1">
    <property type="nucleotide sequence ID" value="NC_012982.1"/>
</dbReference>
<dbReference type="HOGENOM" id="CLU_085305_3_5_5"/>
<evidence type="ECO:0000256" key="3">
    <source>
        <dbReference type="ARBA" id="ARBA00022475"/>
    </source>
</evidence>
<evidence type="ECO:0000256" key="4">
    <source>
        <dbReference type="ARBA" id="ARBA00022692"/>
    </source>
</evidence>
<keyword evidence="10" id="KW-1185">Reference proteome</keyword>
<reference evidence="10" key="1">
    <citation type="journal article" date="2011" name="J. Bacteriol.">
        <title>Genome sequences of eight morphologically diverse alphaproteobacteria.</title>
        <authorList>
            <consortium name="US DOE Joint Genome Institute"/>
            <person name="Brown P.J."/>
            <person name="Kysela D.T."/>
            <person name="Buechlein A."/>
            <person name="Hemmerich C."/>
            <person name="Brun Y.V."/>
        </authorList>
    </citation>
    <scope>NUCLEOTIDE SEQUENCE [LARGE SCALE GENOMIC DNA]</scope>
    <source>
        <strain evidence="10">ATCC 49814 / DSM 5838 / IFAM 1418</strain>
    </source>
</reference>
<dbReference type="PANTHER" id="PTHR30558:SF3">
    <property type="entry name" value="BIOPOLYMER TRANSPORT PROTEIN EXBD-RELATED"/>
    <property type="match status" value="1"/>
</dbReference>
<comment type="similarity">
    <text evidence="2 7">Belongs to the ExbD/TolR family.</text>
</comment>
<dbReference type="STRING" id="582402.Hbal_1478"/>
<evidence type="ECO:0000256" key="6">
    <source>
        <dbReference type="ARBA" id="ARBA00023136"/>
    </source>
</evidence>
<comment type="subcellular location">
    <subcellularLocation>
        <location evidence="1">Cell membrane</location>
        <topology evidence="1">Single-pass membrane protein</topology>
    </subcellularLocation>
    <subcellularLocation>
        <location evidence="7">Cell membrane</location>
        <topology evidence="7">Single-pass type II membrane protein</topology>
    </subcellularLocation>
</comment>
<evidence type="ECO:0000256" key="7">
    <source>
        <dbReference type="RuleBase" id="RU003879"/>
    </source>
</evidence>
<keyword evidence="4 7" id="KW-0812">Transmembrane</keyword>
<evidence type="ECO:0000313" key="10">
    <source>
        <dbReference type="Proteomes" id="UP000002745"/>
    </source>
</evidence>
<dbReference type="Proteomes" id="UP000002745">
    <property type="component" value="Chromosome"/>
</dbReference>
<evidence type="ECO:0000313" key="9">
    <source>
        <dbReference type="EMBL" id="ACT59167.1"/>
    </source>
</evidence>
<keyword evidence="3" id="KW-1003">Cell membrane</keyword>
<dbReference type="Pfam" id="PF02472">
    <property type="entry name" value="ExbD"/>
    <property type="match status" value="1"/>
</dbReference>
<evidence type="ECO:0000256" key="5">
    <source>
        <dbReference type="ARBA" id="ARBA00022989"/>
    </source>
</evidence>
<dbReference type="GO" id="GO:0015031">
    <property type="term" value="P:protein transport"/>
    <property type="evidence" value="ECO:0007669"/>
    <property type="project" value="UniProtKB-KW"/>
</dbReference>
<dbReference type="PANTHER" id="PTHR30558">
    <property type="entry name" value="EXBD MEMBRANE COMPONENT OF PMF-DRIVEN MACROMOLECULE IMPORT SYSTEM"/>
    <property type="match status" value="1"/>
</dbReference>
<dbReference type="GO" id="GO:0005886">
    <property type="term" value="C:plasma membrane"/>
    <property type="evidence" value="ECO:0007669"/>
    <property type="project" value="UniProtKB-SubCell"/>
</dbReference>
<keyword evidence="7" id="KW-0813">Transport</keyword>
<evidence type="ECO:0000256" key="8">
    <source>
        <dbReference type="SAM" id="Phobius"/>
    </source>
</evidence>
<feature type="transmembrane region" description="Helical" evidence="8">
    <location>
        <begin position="12"/>
        <end position="34"/>
    </location>
</feature>